<feature type="domain" description="Major facilitator superfamily (MFS) profile" evidence="5">
    <location>
        <begin position="225"/>
        <end position="412"/>
    </location>
</feature>
<feature type="transmembrane region" description="Helical" evidence="4">
    <location>
        <begin position="26"/>
        <end position="52"/>
    </location>
</feature>
<evidence type="ECO:0000313" key="6">
    <source>
        <dbReference type="EMBL" id="ASW01287.1"/>
    </source>
</evidence>
<reference evidence="6 7" key="1">
    <citation type="submission" date="2017-08" db="EMBL/GenBank/DDBJ databases">
        <title>Identification and genetic characteristics of simultaneous BTEX- and naphthalene-degrading Paraburkholderia sp. BN5 isolated from petroleum-contaminated soil.</title>
        <authorList>
            <person name="Lee Y."/>
            <person name="Jeon C.O."/>
        </authorList>
    </citation>
    <scope>NUCLEOTIDE SEQUENCE [LARGE SCALE GENOMIC DNA]</scope>
    <source>
        <strain evidence="6 7">BN5</strain>
    </source>
</reference>
<keyword evidence="1 4" id="KW-0812">Transmembrane</keyword>
<feature type="transmembrane region" description="Helical" evidence="4">
    <location>
        <begin position="287"/>
        <end position="308"/>
    </location>
</feature>
<dbReference type="EMBL" id="CP022990">
    <property type="protein sequence ID" value="ASW01287.1"/>
    <property type="molecule type" value="Genomic_DNA"/>
</dbReference>
<evidence type="ECO:0000259" key="5">
    <source>
        <dbReference type="PROSITE" id="PS50850"/>
    </source>
</evidence>
<organism evidence="6 7">
    <name type="scientific">Paraburkholderia aromaticivorans</name>
    <dbReference type="NCBI Taxonomy" id="2026199"/>
    <lineage>
        <taxon>Bacteria</taxon>
        <taxon>Pseudomonadati</taxon>
        <taxon>Pseudomonadota</taxon>
        <taxon>Betaproteobacteria</taxon>
        <taxon>Burkholderiales</taxon>
        <taxon>Burkholderiaceae</taxon>
        <taxon>Paraburkholderia</taxon>
    </lineage>
</organism>
<dbReference type="InterPro" id="IPR020846">
    <property type="entry name" value="MFS_dom"/>
</dbReference>
<dbReference type="Gene3D" id="1.20.1250.20">
    <property type="entry name" value="MFS general substrate transporter like domains"/>
    <property type="match status" value="2"/>
</dbReference>
<sequence>MPRTGAAHARPEPCVTAAAPVRWPAIAALTAVSALAQVGQFGIGFMVLPVWLAHRGLDAPRAGLFSAAQWTGMLAGLLIAPWLVARIGAKRTVSLGLLATLVAFAALSALSWPLSLVPGLLTGLGIGLRWIANETWLYSLVPAESSGRVVGVHEALIATAGVIGPALAVWCDVDGRITFAAGAAFTFAAAVPLWLTAADEKRPALAVAQPAQRKSLERRLPIGPLVSLGMVVVAAGGIGDGALYGLFPLFADAHGLNATQTATLLTLFGVGGMALQFPVGWLADRSGLAATVIVCAALSTLAICGFALAAPASWLAAASALLLGGMNSSFITLGMYAAACSDKAALTRNMRLVSLTFTASSIMGPLVAGFAMKARGSDMLMWQLALMSGALVIYSLGLREGRRQPERSSSLG</sequence>
<feature type="transmembrane region" description="Helical" evidence="4">
    <location>
        <begin position="314"/>
        <end position="340"/>
    </location>
</feature>
<dbReference type="OrthoDB" id="9810614at2"/>
<name>A0A248VQJ1_9BURK</name>
<evidence type="ECO:0000256" key="3">
    <source>
        <dbReference type="ARBA" id="ARBA00023136"/>
    </source>
</evidence>
<feature type="transmembrane region" description="Helical" evidence="4">
    <location>
        <begin position="219"/>
        <end position="238"/>
    </location>
</feature>
<feature type="transmembrane region" description="Helical" evidence="4">
    <location>
        <begin position="258"/>
        <end position="275"/>
    </location>
</feature>
<dbReference type="PANTHER" id="PTHR23521:SF2">
    <property type="entry name" value="TRANSPORTER MFS SUPERFAMILY"/>
    <property type="match status" value="1"/>
</dbReference>
<dbReference type="PROSITE" id="PS50850">
    <property type="entry name" value="MFS"/>
    <property type="match status" value="1"/>
</dbReference>
<keyword evidence="7" id="KW-1185">Reference proteome</keyword>
<feature type="transmembrane region" description="Helical" evidence="4">
    <location>
        <begin position="177"/>
        <end position="198"/>
    </location>
</feature>
<dbReference type="InterPro" id="IPR011701">
    <property type="entry name" value="MFS"/>
</dbReference>
<dbReference type="GO" id="GO:0022857">
    <property type="term" value="F:transmembrane transporter activity"/>
    <property type="evidence" value="ECO:0007669"/>
    <property type="project" value="InterPro"/>
</dbReference>
<dbReference type="GO" id="GO:0005886">
    <property type="term" value="C:plasma membrane"/>
    <property type="evidence" value="ECO:0007669"/>
    <property type="project" value="TreeGrafter"/>
</dbReference>
<feature type="transmembrane region" description="Helical" evidence="4">
    <location>
        <begin position="64"/>
        <end position="85"/>
    </location>
</feature>
<keyword evidence="3 4" id="KW-0472">Membrane</keyword>
<dbReference type="SUPFAM" id="SSF103473">
    <property type="entry name" value="MFS general substrate transporter"/>
    <property type="match status" value="1"/>
</dbReference>
<dbReference type="AlphaFoldDB" id="A0A248VQJ1"/>
<feature type="transmembrane region" description="Helical" evidence="4">
    <location>
        <begin position="92"/>
        <end position="114"/>
    </location>
</feature>
<evidence type="ECO:0000313" key="7">
    <source>
        <dbReference type="Proteomes" id="UP000215158"/>
    </source>
</evidence>
<gene>
    <name evidence="6" type="ORF">CJU94_24180</name>
</gene>
<dbReference type="Pfam" id="PF07690">
    <property type="entry name" value="MFS_1"/>
    <property type="match status" value="1"/>
</dbReference>
<dbReference type="KEGG" id="parb:CJU94_24180"/>
<accession>A0A248VQJ1</accession>
<evidence type="ECO:0000256" key="1">
    <source>
        <dbReference type="ARBA" id="ARBA00022692"/>
    </source>
</evidence>
<dbReference type="Proteomes" id="UP000215158">
    <property type="component" value="Chromosome 2"/>
</dbReference>
<keyword evidence="2 4" id="KW-1133">Transmembrane helix</keyword>
<proteinExistence type="predicted"/>
<feature type="transmembrane region" description="Helical" evidence="4">
    <location>
        <begin position="352"/>
        <end position="374"/>
    </location>
</feature>
<protein>
    <submittedName>
        <fullName evidence="6">MFS transporter</fullName>
    </submittedName>
</protein>
<dbReference type="InterPro" id="IPR036259">
    <property type="entry name" value="MFS_trans_sf"/>
</dbReference>
<evidence type="ECO:0000256" key="2">
    <source>
        <dbReference type="ARBA" id="ARBA00022989"/>
    </source>
</evidence>
<evidence type="ECO:0000256" key="4">
    <source>
        <dbReference type="SAM" id="Phobius"/>
    </source>
</evidence>
<dbReference type="PANTHER" id="PTHR23521">
    <property type="entry name" value="TRANSPORTER MFS SUPERFAMILY"/>
    <property type="match status" value="1"/>
</dbReference>
<feature type="transmembrane region" description="Helical" evidence="4">
    <location>
        <begin position="380"/>
        <end position="398"/>
    </location>
</feature>